<name>D8MYE0_RALSL</name>
<geneLocation type="plasmid" evidence="1">
    <name>pRSI13</name>
</geneLocation>
<accession>D8MYE0</accession>
<dbReference type="PATRIC" id="fig|859657.5.peg.18"/>
<dbReference type="KEGG" id="rsl:RPSI07_p0019"/>
<reference evidence="1" key="1">
    <citation type="journal article" date="2010" name="BMC Genomics">
        <title>Genomes of three tomato pathogens within the Ralstonia solanacearum species complex reveal significant evolutionary divergence.</title>
        <authorList>
            <person name="Remenant B."/>
            <person name="Coupat-Goutaland B."/>
            <person name="Guidot A."/>
            <person name="Cellier G."/>
            <person name="Wicker E."/>
            <person name="Allen C."/>
            <person name="Fegan M."/>
            <person name="Pruvost O."/>
            <person name="Elbaz M."/>
            <person name="Calteau A."/>
            <person name="Salvignol G."/>
            <person name="Mornico D."/>
            <person name="Mangenot S."/>
            <person name="Barbe V."/>
            <person name="Medigue C."/>
            <person name="Prior P."/>
        </authorList>
    </citation>
    <scope>NUCLEOTIDE SEQUENCE [LARGE SCALE GENOMIC DNA]</scope>
    <source>
        <strain evidence="1">PSI07</strain>
        <plasmid evidence="1">pRSI13</plasmid>
    </source>
</reference>
<gene>
    <name evidence="1" type="ORF">RPSI07_p0019</name>
</gene>
<dbReference type="AlphaFoldDB" id="D8MYE0"/>
<protein>
    <submittedName>
        <fullName evidence="1">Hypothethical protein</fullName>
    </submittedName>
</protein>
<evidence type="ECO:0000313" key="1">
    <source>
        <dbReference type="EMBL" id="CBJ34356.1"/>
    </source>
</evidence>
<sequence length="74" mass="8251">MPVTEYLRARAFSGRTRDRADVDAINLLSQIANGIKALYHLPHGPKHEALLQEALNETVAAIQRVWDSGANRRS</sequence>
<dbReference type="EMBL" id="FP885890">
    <property type="protein sequence ID" value="CBJ34356.1"/>
    <property type="molecule type" value="Genomic_DNA"/>
</dbReference>
<keyword evidence="1" id="KW-0614">Plasmid</keyword>
<proteinExistence type="predicted"/>
<organism evidence="1">
    <name type="scientific">Ralstonia solanacearum PSI07</name>
    <dbReference type="NCBI Taxonomy" id="859657"/>
    <lineage>
        <taxon>Bacteria</taxon>
        <taxon>Pseudomonadati</taxon>
        <taxon>Pseudomonadota</taxon>
        <taxon>Betaproteobacteria</taxon>
        <taxon>Burkholderiales</taxon>
        <taxon>Burkholderiaceae</taxon>
        <taxon>Ralstonia</taxon>
        <taxon>Ralstonia solanacearum species complex</taxon>
    </lineage>
</organism>
<reference evidence="1" key="2">
    <citation type="submission" date="2010-02" db="EMBL/GenBank/DDBJ databases">
        <authorList>
            <person name="Genoscope - CEA"/>
        </authorList>
    </citation>
    <scope>NUCLEOTIDE SEQUENCE</scope>
    <source>
        <strain evidence="1">PSI07</strain>
        <plasmid evidence="1">pRSI13</plasmid>
    </source>
</reference>